<proteinExistence type="predicted"/>
<feature type="region of interest" description="Disordered" evidence="1">
    <location>
        <begin position="165"/>
        <end position="226"/>
    </location>
</feature>
<evidence type="ECO:0000313" key="2">
    <source>
        <dbReference type="EMBL" id="KAK5624116.1"/>
    </source>
</evidence>
<organism evidence="2 3">
    <name type="scientific">Crenichthys baileyi</name>
    <name type="common">White River springfish</name>
    <dbReference type="NCBI Taxonomy" id="28760"/>
    <lineage>
        <taxon>Eukaryota</taxon>
        <taxon>Metazoa</taxon>
        <taxon>Chordata</taxon>
        <taxon>Craniata</taxon>
        <taxon>Vertebrata</taxon>
        <taxon>Euteleostomi</taxon>
        <taxon>Actinopterygii</taxon>
        <taxon>Neopterygii</taxon>
        <taxon>Teleostei</taxon>
        <taxon>Neoteleostei</taxon>
        <taxon>Acanthomorphata</taxon>
        <taxon>Ovalentaria</taxon>
        <taxon>Atherinomorphae</taxon>
        <taxon>Cyprinodontiformes</taxon>
        <taxon>Goodeidae</taxon>
        <taxon>Crenichthys</taxon>
    </lineage>
</organism>
<accession>A0AAV9SS10</accession>
<evidence type="ECO:0000313" key="3">
    <source>
        <dbReference type="Proteomes" id="UP001311232"/>
    </source>
</evidence>
<feature type="compositionally biased region" description="Basic and acidic residues" evidence="1">
    <location>
        <begin position="208"/>
        <end position="226"/>
    </location>
</feature>
<keyword evidence="3" id="KW-1185">Reference proteome</keyword>
<feature type="compositionally biased region" description="Polar residues" evidence="1">
    <location>
        <begin position="179"/>
        <end position="188"/>
    </location>
</feature>
<dbReference type="EMBL" id="JAHHUM010000004">
    <property type="protein sequence ID" value="KAK5624116.1"/>
    <property type="molecule type" value="Genomic_DNA"/>
</dbReference>
<name>A0AAV9SS10_9TELE</name>
<sequence length="226" mass="26469">MPYNQSHRELRSEQLTSAEETLTEFKDVIVKFEEEVDGQHRLLDFTRIPLIILHRIDLVQHCVEEEGVVVKNEEEADGQLRLLDFTRIPLIILRRIDLVQHCVKEEEEDNTDQQLCKQEEPGPLQIKEEFEELEHLQIKVEKELSINKNEDKHVMKQEPDIVVVTPSYEDKYPTEPELNKNQSVSQDSAEAENQDQERSNPEGSGSTRENRAQKTRQQKDRPMTCD</sequence>
<gene>
    <name evidence="2" type="ORF">CRENBAI_015032</name>
</gene>
<dbReference type="AlphaFoldDB" id="A0AAV9SS10"/>
<reference evidence="2 3" key="1">
    <citation type="submission" date="2021-06" db="EMBL/GenBank/DDBJ databases">
        <authorList>
            <person name="Palmer J.M."/>
        </authorList>
    </citation>
    <scope>NUCLEOTIDE SEQUENCE [LARGE SCALE GENOMIC DNA]</scope>
    <source>
        <strain evidence="2 3">MEX-2019</strain>
        <tissue evidence="2">Muscle</tissue>
    </source>
</reference>
<evidence type="ECO:0000256" key="1">
    <source>
        <dbReference type="SAM" id="MobiDB-lite"/>
    </source>
</evidence>
<feature type="compositionally biased region" description="Basic and acidic residues" evidence="1">
    <location>
        <begin position="168"/>
        <end position="178"/>
    </location>
</feature>
<dbReference type="Proteomes" id="UP001311232">
    <property type="component" value="Unassembled WGS sequence"/>
</dbReference>
<comment type="caution">
    <text evidence="2">The sequence shown here is derived from an EMBL/GenBank/DDBJ whole genome shotgun (WGS) entry which is preliminary data.</text>
</comment>
<protein>
    <submittedName>
        <fullName evidence="2">Uncharacterized protein</fullName>
    </submittedName>
</protein>